<gene>
    <name evidence="1" type="ORF">A2W05_08365</name>
</gene>
<evidence type="ECO:0008006" key="3">
    <source>
        <dbReference type="Google" id="ProtNLM"/>
    </source>
</evidence>
<name>A0A1F7RXR4_9BACT</name>
<reference evidence="1 2" key="1">
    <citation type="journal article" date="2016" name="Nat. Commun.">
        <title>Thousands of microbial genomes shed light on interconnected biogeochemical processes in an aquifer system.</title>
        <authorList>
            <person name="Anantharaman K."/>
            <person name="Brown C.T."/>
            <person name="Hug L.A."/>
            <person name="Sharon I."/>
            <person name="Castelle C.J."/>
            <person name="Probst A.J."/>
            <person name="Thomas B.C."/>
            <person name="Singh A."/>
            <person name="Wilkins M.J."/>
            <person name="Karaoz U."/>
            <person name="Brodie E.L."/>
            <person name="Williams K.H."/>
            <person name="Hubbard S.S."/>
            <person name="Banfield J.F."/>
        </authorList>
    </citation>
    <scope>NUCLEOTIDE SEQUENCE [LARGE SCALE GENOMIC DNA]</scope>
</reference>
<comment type="caution">
    <text evidence="1">The sequence shown here is derived from an EMBL/GenBank/DDBJ whole genome shotgun (WGS) entry which is preliminary data.</text>
</comment>
<dbReference type="EMBL" id="MGDE01000092">
    <property type="protein sequence ID" value="OGL46342.1"/>
    <property type="molecule type" value="Genomic_DNA"/>
</dbReference>
<dbReference type="InterPro" id="IPR035069">
    <property type="entry name" value="TTHA1013/TTHA0281-like"/>
</dbReference>
<sequence length="72" mass="8352">MINTYTAKYTKISSGYMGQLVEWPEVITEGKTLEECREMRQDALNEMIKAYQQQNKEIPTGRALLEQIPVEI</sequence>
<dbReference type="InterPro" id="IPR049389">
    <property type="entry name" value="TTHA0281-like"/>
</dbReference>
<protein>
    <recommendedName>
        <fullName evidence="3">Type II toxin-antitoxin system HicB family antitoxin</fullName>
    </recommendedName>
</protein>
<dbReference type="Pfam" id="PF21748">
    <property type="entry name" value="UPF0150"/>
    <property type="match status" value="1"/>
</dbReference>
<organism evidence="1 2">
    <name type="scientific">Candidatus Schekmanbacteria bacterium RBG_16_38_10</name>
    <dbReference type="NCBI Taxonomy" id="1817879"/>
    <lineage>
        <taxon>Bacteria</taxon>
        <taxon>Candidatus Schekmaniibacteriota</taxon>
    </lineage>
</organism>
<dbReference type="SUPFAM" id="SSF143100">
    <property type="entry name" value="TTHA1013/TTHA0281-like"/>
    <property type="match status" value="1"/>
</dbReference>
<evidence type="ECO:0000313" key="2">
    <source>
        <dbReference type="Proteomes" id="UP000178797"/>
    </source>
</evidence>
<dbReference type="PANTHER" id="PTHR34504:SF2">
    <property type="entry name" value="UPF0150 PROTEIN SSL0259"/>
    <property type="match status" value="1"/>
</dbReference>
<dbReference type="Proteomes" id="UP000178797">
    <property type="component" value="Unassembled WGS sequence"/>
</dbReference>
<dbReference type="AlphaFoldDB" id="A0A1F7RXR4"/>
<evidence type="ECO:0000313" key="1">
    <source>
        <dbReference type="EMBL" id="OGL46342.1"/>
    </source>
</evidence>
<dbReference type="InterPro" id="IPR051404">
    <property type="entry name" value="TA_system_antitoxin"/>
</dbReference>
<accession>A0A1F7RXR4</accession>
<dbReference type="PANTHER" id="PTHR34504">
    <property type="entry name" value="ANTITOXIN HICB"/>
    <property type="match status" value="1"/>
</dbReference>
<proteinExistence type="predicted"/>
<dbReference type="Gene3D" id="3.30.160.250">
    <property type="match status" value="1"/>
</dbReference>